<evidence type="ECO:0000256" key="2">
    <source>
        <dbReference type="SAM" id="SignalP"/>
    </source>
</evidence>
<feature type="compositionally biased region" description="Gly residues" evidence="1">
    <location>
        <begin position="58"/>
        <end position="68"/>
    </location>
</feature>
<feature type="signal peptide" evidence="2">
    <location>
        <begin position="1"/>
        <end position="18"/>
    </location>
</feature>
<proteinExistence type="predicted"/>
<feature type="region of interest" description="Disordered" evidence="1">
    <location>
        <begin position="39"/>
        <end position="68"/>
    </location>
</feature>
<evidence type="ECO:0000313" key="4">
    <source>
        <dbReference type="Proteomes" id="UP001430306"/>
    </source>
</evidence>
<name>A0ABS8NCJ9_9BACT</name>
<keyword evidence="4" id="KW-1185">Reference proteome</keyword>
<dbReference type="RefSeq" id="WP_230271303.1">
    <property type="nucleotide sequence ID" value="NZ_JAJKFW010000006.1"/>
</dbReference>
<dbReference type="PROSITE" id="PS51257">
    <property type="entry name" value="PROKAR_LIPOPROTEIN"/>
    <property type="match status" value="1"/>
</dbReference>
<dbReference type="EMBL" id="JAJKFW010000006">
    <property type="protein sequence ID" value="MCC9641282.1"/>
    <property type="molecule type" value="Genomic_DNA"/>
</dbReference>
<keyword evidence="2" id="KW-0732">Signal</keyword>
<evidence type="ECO:0000313" key="3">
    <source>
        <dbReference type="EMBL" id="MCC9641282.1"/>
    </source>
</evidence>
<dbReference type="Proteomes" id="UP001430306">
    <property type="component" value="Unassembled WGS sequence"/>
</dbReference>
<reference evidence="3" key="1">
    <citation type="submission" date="2021-11" db="EMBL/GenBank/DDBJ databases">
        <title>Genome sequence.</title>
        <authorList>
            <person name="Sun Q."/>
        </authorList>
    </citation>
    <scope>NUCLEOTIDE SEQUENCE</scope>
    <source>
        <strain evidence="3">JC740</strain>
    </source>
</reference>
<gene>
    <name evidence="3" type="ORF">LOC71_03275</name>
</gene>
<feature type="compositionally biased region" description="Low complexity" evidence="1">
    <location>
        <begin position="46"/>
        <end position="57"/>
    </location>
</feature>
<feature type="chain" id="PRO_5047253047" description="Secreted protein" evidence="2">
    <location>
        <begin position="19"/>
        <end position="68"/>
    </location>
</feature>
<sequence>MKKHLCLVVLTMTFFAAGCGGSTSELVTPDADFYAKGLEAEKNGVPPGSSPGAPGSKKAGGGPSAYSP</sequence>
<organism evidence="3 4">
    <name type="scientific">Rhodopirellula halodulae</name>
    <dbReference type="NCBI Taxonomy" id="2894198"/>
    <lineage>
        <taxon>Bacteria</taxon>
        <taxon>Pseudomonadati</taxon>
        <taxon>Planctomycetota</taxon>
        <taxon>Planctomycetia</taxon>
        <taxon>Pirellulales</taxon>
        <taxon>Pirellulaceae</taxon>
        <taxon>Rhodopirellula</taxon>
    </lineage>
</organism>
<evidence type="ECO:0000256" key="1">
    <source>
        <dbReference type="SAM" id="MobiDB-lite"/>
    </source>
</evidence>
<evidence type="ECO:0008006" key="5">
    <source>
        <dbReference type="Google" id="ProtNLM"/>
    </source>
</evidence>
<comment type="caution">
    <text evidence="3">The sequence shown here is derived from an EMBL/GenBank/DDBJ whole genome shotgun (WGS) entry which is preliminary data.</text>
</comment>
<protein>
    <recommendedName>
        <fullName evidence="5">Secreted protein</fullName>
    </recommendedName>
</protein>
<accession>A0ABS8NCJ9</accession>